<dbReference type="Pfam" id="PF00196">
    <property type="entry name" value="GerE"/>
    <property type="match status" value="1"/>
</dbReference>
<evidence type="ECO:0000256" key="1">
    <source>
        <dbReference type="ARBA" id="ARBA00023015"/>
    </source>
</evidence>
<dbReference type="CDD" id="cd06170">
    <property type="entry name" value="LuxR_C_like"/>
    <property type="match status" value="1"/>
</dbReference>
<dbReference type="InterPro" id="IPR016032">
    <property type="entry name" value="Sig_transdc_resp-reg_C-effctor"/>
</dbReference>
<accession>A0A8J7SW30</accession>
<dbReference type="InterPro" id="IPR036388">
    <property type="entry name" value="WH-like_DNA-bd_sf"/>
</dbReference>
<dbReference type="InterPro" id="IPR000792">
    <property type="entry name" value="Tscrpt_reg_LuxR_C"/>
</dbReference>
<dbReference type="EMBL" id="JAESVP010000004">
    <property type="protein sequence ID" value="MBL4928479.1"/>
    <property type="molecule type" value="Genomic_DNA"/>
</dbReference>
<keyword evidence="6" id="KW-1185">Reference proteome</keyword>
<name>A0A8J7SW30_9RHOB</name>
<dbReference type="RefSeq" id="WP_202660323.1">
    <property type="nucleotide sequence ID" value="NZ_JAESVP010000004.1"/>
</dbReference>
<feature type="domain" description="HTH luxR-type" evidence="4">
    <location>
        <begin position="62"/>
        <end position="127"/>
    </location>
</feature>
<dbReference type="AlphaFoldDB" id="A0A8J7SW30"/>
<comment type="caution">
    <text evidence="5">The sequence shown here is derived from an EMBL/GenBank/DDBJ whole genome shotgun (WGS) entry which is preliminary data.</text>
</comment>
<keyword evidence="1" id="KW-0805">Transcription regulation</keyword>
<sequence>MSEIALTSVPEFTASADPQPVRFTISVEGGYPASRMSAELSALLAQMRHSLPAAYRITLHESRSGLADMTARQQQILQLMVHDLSNKDIGRRLGLSHFTVRNHVSQLLRLLGVSSRKAATALIRKMAEGGDQGGAGHGGHDAGWEMRLGQDCPSGGQLSYWPGVPVRHSGCGDTIGRL</sequence>
<dbReference type="PANTHER" id="PTHR44688">
    <property type="entry name" value="DNA-BINDING TRANSCRIPTIONAL ACTIVATOR DEVR_DOSR"/>
    <property type="match status" value="1"/>
</dbReference>
<dbReference type="PRINTS" id="PR00038">
    <property type="entry name" value="HTHLUXR"/>
</dbReference>
<reference evidence="5" key="1">
    <citation type="submission" date="2021-01" db="EMBL/GenBank/DDBJ databases">
        <title>Genome seq and assembly of Tabrizicola sp. KVB23.</title>
        <authorList>
            <person name="Chhetri G."/>
        </authorList>
    </citation>
    <scope>NUCLEOTIDE SEQUENCE</scope>
    <source>
        <strain evidence="5">KVB23</strain>
    </source>
</reference>
<dbReference type="Proteomes" id="UP000619033">
    <property type="component" value="Unassembled WGS sequence"/>
</dbReference>
<dbReference type="SMART" id="SM00421">
    <property type="entry name" value="HTH_LUXR"/>
    <property type="match status" value="1"/>
</dbReference>
<evidence type="ECO:0000313" key="6">
    <source>
        <dbReference type="Proteomes" id="UP000619033"/>
    </source>
</evidence>
<evidence type="ECO:0000256" key="2">
    <source>
        <dbReference type="ARBA" id="ARBA00023125"/>
    </source>
</evidence>
<gene>
    <name evidence="5" type="ORF">JI744_10225</name>
</gene>
<dbReference type="PROSITE" id="PS50043">
    <property type="entry name" value="HTH_LUXR_2"/>
    <property type="match status" value="1"/>
</dbReference>
<keyword evidence="2" id="KW-0238">DNA-binding</keyword>
<keyword evidence="3" id="KW-0804">Transcription</keyword>
<protein>
    <submittedName>
        <fullName evidence="5">Response regulator transcription factor</fullName>
    </submittedName>
</protein>
<dbReference type="GO" id="GO:0006355">
    <property type="term" value="P:regulation of DNA-templated transcription"/>
    <property type="evidence" value="ECO:0007669"/>
    <property type="project" value="InterPro"/>
</dbReference>
<evidence type="ECO:0000259" key="4">
    <source>
        <dbReference type="PROSITE" id="PS50043"/>
    </source>
</evidence>
<dbReference type="SUPFAM" id="SSF46894">
    <property type="entry name" value="C-terminal effector domain of the bipartite response regulators"/>
    <property type="match status" value="1"/>
</dbReference>
<dbReference type="Gene3D" id="1.10.10.10">
    <property type="entry name" value="Winged helix-like DNA-binding domain superfamily/Winged helix DNA-binding domain"/>
    <property type="match status" value="1"/>
</dbReference>
<evidence type="ECO:0000256" key="3">
    <source>
        <dbReference type="ARBA" id="ARBA00023163"/>
    </source>
</evidence>
<proteinExistence type="predicted"/>
<organism evidence="5 6">
    <name type="scientific">Fuscibacter oryzae</name>
    <dbReference type="NCBI Taxonomy" id="2803939"/>
    <lineage>
        <taxon>Bacteria</taxon>
        <taxon>Pseudomonadati</taxon>
        <taxon>Pseudomonadota</taxon>
        <taxon>Alphaproteobacteria</taxon>
        <taxon>Rhodobacterales</taxon>
        <taxon>Paracoccaceae</taxon>
        <taxon>Fuscibacter</taxon>
    </lineage>
</organism>
<dbReference type="GO" id="GO:0003677">
    <property type="term" value="F:DNA binding"/>
    <property type="evidence" value="ECO:0007669"/>
    <property type="project" value="UniProtKB-KW"/>
</dbReference>
<evidence type="ECO:0000313" key="5">
    <source>
        <dbReference type="EMBL" id="MBL4928479.1"/>
    </source>
</evidence>
<dbReference type="PANTHER" id="PTHR44688:SF16">
    <property type="entry name" value="DNA-BINDING TRANSCRIPTIONAL ACTIVATOR DEVR_DOSR"/>
    <property type="match status" value="1"/>
</dbReference>